<keyword evidence="10" id="KW-1185">Reference proteome</keyword>
<reference evidence="9" key="1">
    <citation type="submission" date="2023-10" db="EMBL/GenBank/DDBJ databases">
        <authorList>
            <person name="Chen Y."/>
            <person name="Shah S."/>
            <person name="Dougan E. K."/>
            <person name="Thang M."/>
            <person name="Chan C."/>
        </authorList>
    </citation>
    <scope>NUCLEOTIDE SEQUENCE [LARGE SCALE GENOMIC DNA]</scope>
</reference>
<feature type="region of interest" description="Disordered" evidence="7">
    <location>
        <begin position="466"/>
        <end position="566"/>
    </location>
</feature>
<comment type="subcellular location">
    <subcellularLocation>
        <location evidence="1">Membrane</location>
        <topology evidence="1">Multi-pass membrane protein</topology>
    </subcellularLocation>
</comment>
<keyword evidence="2" id="KW-0813">Transport</keyword>
<evidence type="ECO:0008006" key="11">
    <source>
        <dbReference type="Google" id="ProtNLM"/>
    </source>
</evidence>
<evidence type="ECO:0000256" key="6">
    <source>
        <dbReference type="ARBA" id="ARBA00023136"/>
    </source>
</evidence>
<sequence>MPAHAEMGDVQAAPFGLRGASLLPGWWDGGLTSRDLQFRAERPNAHAELIHVHSPLLKESHSVSFPPLPPMFGLSGLADLNVHVLARVRWALDSKARPSDTTADGMHHGPVGSEDRCAAAAGRARRWSIAFALQLHGSVADRCTVLALPCALLAVSLNLLKEMYPESALKQLEGDFSAHVHQGFSFVLGFLIVFRTQQAYSRWWEGGTLLQELRGEWFNAFSNLMAFLNHDDDPEIRAKVELFKHKMARLFSLLYGTGIEQVHTMKTPPRMQYIDPTGFRNVLAYMHSSGTHDSCELVLQWIQRLIVEANTDNIIKIAPPILARVYNQLGKGIVTLNRARKIKEFIVPFNLAQLIAVLLIVHWISTAIVCAIMLSNPAMAGLTSFTICWAFWGVNYIAVELENPFGDDSNDLPLVEMQEDMNQSIISLLRPHAIRPPVFDFDAARDADLEKALSMDFAAHENLGNGGSTSFSRFRKNQAAPPRGQLRRGQLLLRQRHLRPGRRPVLPGQPARRAEPARRPRRRAGRPRRGPRAARRRPGGPAGGARGALAGVAGEQPGRPAAAGAV</sequence>
<evidence type="ECO:0000256" key="3">
    <source>
        <dbReference type="ARBA" id="ARBA00022692"/>
    </source>
</evidence>
<keyword evidence="4 8" id="KW-1133">Transmembrane helix</keyword>
<keyword evidence="6 8" id="KW-0472">Membrane</keyword>
<evidence type="ECO:0000313" key="10">
    <source>
        <dbReference type="Proteomes" id="UP001189429"/>
    </source>
</evidence>
<comment type="caution">
    <text evidence="9">The sequence shown here is derived from an EMBL/GenBank/DDBJ whole genome shotgun (WGS) entry which is preliminary data.</text>
</comment>
<accession>A0ABN9X1S3</accession>
<feature type="transmembrane region" description="Helical" evidence="8">
    <location>
        <begin position="345"/>
        <end position="374"/>
    </location>
</feature>
<evidence type="ECO:0000256" key="7">
    <source>
        <dbReference type="SAM" id="MobiDB-lite"/>
    </source>
</evidence>
<keyword evidence="5" id="KW-0406">Ion transport</keyword>
<dbReference type="PANTHER" id="PTHR33281">
    <property type="entry name" value="UPF0187 PROTEIN YNEE"/>
    <property type="match status" value="1"/>
</dbReference>
<feature type="compositionally biased region" description="Basic residues" evidence="7">
    <location>
        <begin position="519"/>
        <end position="538"/>
    </location>
</feature>
<name>A0ABN9X1S3_9DINO</name>
<keyword evidence="3 8" id="KW-0812">Transmembrane</keyword>
<proteinExistence type="predicted"/>
<evidence type="ECO:0000256" key="1">
    <source>
        <dbReference type="ARBA" id="ARBA00004141"/>
    </source>
</evidence>
<feature type="compositionally biased region" description="Low complexity" evidence="7">
    <location>
        <begin position="481"/>
        <end position="493"/>
    </location>
</feature>
<gene>
    <name evidence="9" type="ORF">PCOR1329_LOCUS71460</name>
</gene>
<protein>
    <recommendedName>
        <fullName evidence="11">Bestrophin homolog</fullName>
    </recommendedName>
</protein>
<evidence type="ECO:0000313" key="9">
    <source>
        <dbReference type="EMBL" id="CAK0891524.1"/>
    </source>
</evidence>
<organism evidence="9 10">
    <name type="scientific">Prorocentrum cordatum</name>
    <dbReference type="NCBI Taxonomy" id="2364126"/>
    <lineage>
        <taxon>Eukaryota</taxon>
        <taxon>Sar</taxon>
        <taxon>Alveolata</taxon>
        <taxon>Dinophyceae</taxon>
        <taxon>Prorocentrales</taxon>
        <taxon>Prorocentraceae</taxon>
        <taxon>Prorocentrum</taxon>
    </lineage>
</organism>
<evidence type="ECO:0000256" key="2">
    <source>
        <dbReference type="ARBA" id="ARBA00022448"/>
    </source>
</evidence>
<dbReference type="Proteomes" id="UP001189429">
    <property type="component" value="Unassembled WGS sequence"/>
</dbReference>
<evidence type="ECO:0000256" key="8">
    <source>
        <dbReference type="SAM" id="Phobius"/>
    </source>
</evidence>
<evidence type="ECO:0000256" key="5">
    <source>
        <dbReference type="ARBA" id="ARBA00023065"/>
    </source>
</evidence>
<feature type="transmembrane region" description="Helical" evidence="8">
    <location>
        <begin position="380"/>
        <end position="399"/>
    </location>
</feature>
<evidence type="ECO:0000256" key="4">
    <source>
        <dbReference type="ARBA" id="ARBA00022989"/>
    </source>
</evidence>
<dbReference type="EMBL" id="CAUYUJ010019491">
    <property type="protein sequence ID" value="CAK0891524.1"/>
    <property type="molecule type" value="Genomic_DNA"/>
</dbReference>
<dbReference type="InterPro" id="IPR044669">
    <property type="entry name" value="YneE/VCCN1/2-like"/>
</dbReference>
<dbReference type="PANTHER" id="PTHR33281:SF20">
    <property type="match status" value="1"/>
</dbReference>
<dbReference type="Pfam" id="PF25539">
    <property type="entry name" value="Bestrophin_2"/>
    <property type="match status" value="1"/>
</dbReference>